<comment type="caution">
    <text evidence="2">The sequence shown here is derived from an EMBL/GenBank/DDBJ whole genome shotgun (WGS) entry which is preliminary data.</text>
</comment>
<dbReference type="Pfam" id="PF08858">
    <property type="entry name" value="IDEAL"/>
    <property type="match status" value="1"/>
</dbReference>
<dbReference type="Proteomes" id="UP001595880">
    <property type="component" value="Unassembled WGS sequence"/>
</dbReference>
<dbReference type="InterPro" id="IPR014957">
    <property type="entry name" value="IDEAL_dom"/>
</dbReference>
<dbReference type="Gene3D" id="4.10.810.10">
    <property type="entry name" value="Virus Scaffolding Protein, Chain A"/>
    <property type="match status" value="1"/>
</dbReference>
<evidence type="ECO:0000313" key="2">
    <source>
        <dbReference type="EMBL" id="MFC4388643.1"/>
    </source>
</evidence>
<dbReference type="EMBL" id="JBHSDV010000004">
    <property type="protein sequence ID" value="MFC4388643.1"/>
    <property type="molecule type" value="Genomic_DNA"/>
</dbReference>
<gene>
    <name evidence="2" type="ORF">ACFOZ1_12660</name>
</gene>
<evidence type="ECO:0000259" key="1">
    <source>
        <dbReference type="SMART" id="SM00914"/>
    </source>
</evidence>
<organism evidence="2 3">
    <name type="scientific">Gracilibacillus marinus</name>
    <dbReference type="NCBI Taxonomy" id="630535"/>
    <lineage>
        <taxon>Bacteria</taxon>
        <taxon>Bacillati</taxon>
        <taxon>Bacillota</taxon>
        <taxon>Bacilli</taxon>
        <taxon>Bacillales</taxon>
        <taxon>Bacillaceae</taxon>
        <taxon>Gracilibacillus</taxon>
    </lineage>
</organism>
<dbReference type="RefSeq" id="WP_390199830.1">
    <property type="nucleotide sequence ID" value="NZ_JBHSDV010000004.1"/>
</dbReference>
<protein>
    <submittedName>
        <fullName evidence="2">IDEAL domain-containing protein</fullName>
    </submittedName>
</protein>
<dbReference type="SMART" id="SM00914">
    <property type="entry name" value="IDEAL"/>
    <property type="match status" value="1"/>
</dbReference>
<proteinExistence type="predicted"/>
<keyword evidence="3" id="KW-1185">Reference proteome</keyword>
<sequence length="81" mass="9892">MKKQKMNYQLVPFVQNSNKEILARREISYEIKLASQLILDNLCFNWNKARLDERINQAIDDRNHQDFIMYSDSYKDYIWES</sequence>
<dbReference type="InterPro" id="IPR027393">
    <property type="entry name" value="Virus_scaffolding_prot_C"/>
</dbReference>
<accession>A0ABV8VVU7</accession>
<name>A0ABV8VVU7_9BACI</name>
<feature type="domain" description="IDEAL" evidence="1">
    <location>
        <begin position="38"/>
        <end position="74"/>
    </location>
</feature>
<evidence type="ECO:0000313" key="3">
    <source>
        <dbReference type="Proteomes" id="UP001595880"/>
    </source>
</evidence>
<reference evidence="3" key="1">
    <citation type="journal article" date="2019" name="Int. J. Syst. Evol. Microbiol.">
        <title>The Global Catalogue of Microorganisms (GCM) 10K type strain sequencing project: providing services to taxonomists for standard genome sequencing and annotation.</title>
        <authorList>
            <consortium name="The Broad Institute Genomics Platform"/>
            <consortium name="The Broad Institute Genome Sequencing Center for Infectious Disease"/>
            <person name="Wu L."/>
            <person name="Ma J."/>
        </authorList>
    </citation>
    <scope>NUCLEOTIDE SEQUENCE [LARGE SCALE GENOMIC DNA]</scope>
    <source>
        <strain evidence="3">KACC 14058</strain>
    </source>
</reference>